<evidence type="ECO:0000256" key="1">
    <source>
        <dbReference type="SAM" id="SignalP"/>
    </source>
</evidence>
<dbReference type="OrthoDB" id="3763539at2759"/>
<dbReference type="Proteomes" id="UP000799444">
    <property type="component" value="Unassembled WGS sequence"/>
</dbReference>
<comment type="caution">
    <text evidence="2">The sequence shown here is derived from an EMBL/GenBank/DDBJ whole genome shotgun (WGS) entry which is preliminary data.</text>
</comment>
<evidence type="ECO:0008006" key="4">
    <source>
        <dbReference type="Google" id="ProtNLM"/>
    </source>
</evidence>
<evidence type="ECO:0000313" key="2">
    <source>
        <dbReference type="EMBL" id="KAF2731646.1"/>
    </source>
</evidence>
<feature type="signal peptide" evidence="1">
    <location>
        <begin position="1"/>
        <end position="19"/>
    </location>
</feature>
<evidence type="ECO:0000313" key="3">
    <source>
        <dbReference type="Proteomes" id="UP000799444"/>
    </source>
</evidence>
<dbReference type="EMBL" id="ML996191">
    <property type="protein sequence ID" value="KAF2731646.1"/>
    <property type="molecule type" value="Genomic_DNA"/>
</dbReference>
<keyword evidence="3" id="KW-1185">Reference proteome</keyword>
<organism evidence="2 3">
    <name type="scientific">Polyplosphaeria fusca</name>
    <dbReference type="NCBI Taxonomy" id="682080"/>
    <lineage>
        <taxon>Eukaryota</taxon>
        <taxon>Fungi</taxon>
        <taxon>Dikarya</taxon>
        <taxon>Ascomycota</taxon>
        <taxon>Pezizomycotina</taxon>
        <taxon>Dothideomycetes</taxon>
        <taxon>Pleosporomycetidae</taxon>
        <taxon>Pleosporales</taxon>
        <taxon>Tetraplosphaeriaceae</taxon>
        <taxon>Polyplosphaeria</taxon>
    </lineage>
</organism>
<reference evidence="2" key="1">
    <citation type="journal article" date="2020" name="Stud. Mycol.">
        <title>101 Dothideomycetes genomes: a test case for predicting lifestyles and emergence of pathogens.</title>
        <authorList>
            <person name="Haridas S."/>
            <person name="Albert R."/>
            <person name="Binder M."/>
            <person name="Bloem J."/>
            <person name="Labutti K."/>
            <person name="Salamov A."/>
            <person name="Andreopoulos B."/>
            <person name="Baker S."/>
            <person name="Barry K."/>
            <person name="Bills G."/>
            <person name="Bluhm B."/>
            <person name="Cannon C."/>
            <person name="Castanera R."/>
            <person name="Culley D."/>
            <person name="Daum C."/>
            <person name="Ezra D."/>
            <person name="Gonzalez J."/>
            <person name="Henrissat B."/>
            <person name="Kuo A."/>
            <person name="Liang C."/>
            <person name="Lipzen A."/>
            <person name="Lutzoni F."/>
            <person name="Magnuson J."/>
            <person name="Mondo S."/>
            <person name="Nolan M."/>
            <person name="Ohm R."/>
            <person name="Pangilinan J."/>
            <person name="Park H.-J."/>
            <person name="Ramirez L."/>
            <person name="Alfaro M."/>
            <person name="Sun H."/>
            <person name="Tritt A."/>
            <person name="Yoshinaga Y."/>
            <person name="Zwiers L.-H."/>
            <person name="Turgeon B."/>
            <person name="Goodwin S."/>
            <person name="Spatafora J."/>
            <person name="Crous P."/>
            <person name="Grigoriev I."/>
        </authorList>
    </citation>
    <scope>NUCLEOTIDE SEQUENCE</scope>
    <source>
        <strain evidence="2">CBS 125425</strain>
    </source>
</reference>
<keyword evidence="1" id="KW-0732">Signal</keyword>
<feature type="chain" id="PRO_5040191769" description="AA1-like domain-containing protein" evidence="1">
    <location>
        <begin position="20"/>
        <end position="171"/>
    </location>
</feature>
<gene>
    <name evidence="2" type="ORF">EJ04DRAFT_514411</name>
</gene>
<protein>
    <recommendedName>
        <fullName evidence="4">AA1-like domain-containing protein</fullName>
    </recommendedName>
</protein>
<sequence length="171" mass="18812">MRSLTPIILAHILPILTLALPSPAEAKADGCIPTAYETSNFRYFTNSSERGASVSYNFKSYFEDPTIIEDASISTALCEVTAEDGTIPNETVCSTGRSNLLFDLRAPQDKTEYQLIHQWKCNGKTWMSSTPYTPEPLSRNTSEGGMVLYTAPTMNFPPQNARQICSTPTCA</sequence>
<accession>A0A9P4QVF9</accession>
<proteinExistence type="predicted"/>
<dbReference type="AlphaFoldDB" id="A0A9P4QVF9"/>
<name>A0A9P4QVF9_9PLEO</name>